<dbReference type="InterPro" id="IPR022655">
    <property type="entry name" value="DUF1553"/>
</dbReference>
<protein>
    <submittedName>
        <fullName evidence="5">Cytochrome c</fullName>
    </submittedName>
</protein>
<dbReference type="PANTHER" id="PTHR35889">
    <property type="entry name" value="CYCLOINULO-OLIGOSACCHARIDE FRUCTANOTRANSFERASE-RELATED"/>
    <property type="match status" value="1"/>
</dbReference>
<dbReference type="Proteomes" id="UP001374893">
    <property type="component" value="Chromosome"/>
</dbReference>
<dbReference type="Pfam" id="PF07587">
    <property type="entry name" value="PSD1"/>
    <property type="match status" value="1"/>
</dbReference>
<reference evidence="5 6" key="1">
    <citation type="submission" date="2021-06" db="EMBL/GenBank/DDBJ databases">
        <title>Complete genome of Haloferula helveola possessing various polysaccharide degrading enzymes.</title>
        <authorList>
            <person name="Takami H."/>
            <person name="Huang C."/>
            <person name="Hamasaki K."/>
        </authorList>
    </citation>
    <scope>NUCLEOTIDE SEQUENCE [LARGE SCALE GENOMIC DNA]</scope>
    <source>
        <strain evidence="5 6">CN-1</strain>
    </source>
</reference>
<feature type="domain" description="DUF1549" evidence="2">
    <location>
        <begin position="171"/>
        <end position="384"/>
    </location>
</feature>
<feature type="domain" description="Cytochrome C Planctomycete-type" evidence="4">
    <location>
        <begin position="44"/>
        <end position="103"/>
    </location>
</feature>
<accession>A0ABN6H4V9</accession>
<dbReference type="PANTHER" id="PTHR35889:SF3">
    <property type="entry name" value="F-BOX DOMAIN-CONTAINING PROTEIN"/>
    <property type="match status" value="1"/>
</dbReference>
<dbReference type="InterPro" id="IPR011429">
    <property type="entry name" value="Cyt_c_Planctomycete-type"/>
</dbReference>
<keyword evidence="6" id="KW-1185">Reference proteome</keyword>
<proteinExistence type="predicted"/>
<name>A0ABN6H4V9_9BACT</name>
<keyword evidence="1" id="KW-0732">Signal</keyword>
<sequence>MSCFRSILLASACLSSLGIASAQPSPEDLAFFENKIRPVLASACYECHSVDAKKLKADLFLDSRASILKGGDSGPSIVVGKPDESLLIETIRYTNVDLQMPPKTRLTDEQVADFEKWVEMGAPWPDEEPPKPGKNRDAFDIQARRATHWCWQPVKEVRPPAVKDSDWPLQPLDQFILAKLEAANLKPAPDADRPSWIRRLSFDLRGLPPTPEEVDAFVADTSDDAFEKVVDRYLASSDYGVKWGRHWLDLARYAESYGHEFDYNIPEAWKYRDTVVRAFNADVPHDQMIREAIAGDLLESPRVDEKSGLNESVAATGFWWLGEATHAPTDVRGDEATRIDNQIDAFSKSFLGLTVSCARCHDHKFDAISDEDYYSLTGFLQSSRRELTPRDPGGRIAEAATRLRQLQKETTVSAAGTVKASPSAKGEGVLWDFQGGETDGWLKSGEAFPDQPSGAAPLEIALLPGQTEHIPAGVWHSGLYGSQLHGVLRTPTFTLEKPELHIRIAATGNVRARVIIDGYFMDEFNALLFRGIDLKDKGIDTGGKWQWKRFAGDLRKYVGHRVYVEFLDKGDGYIAVDEVGYQPRKGEPALTPIADPAVAASAVEQAKAIWKDMPAPDYVLAMTEGTPENDRLHIRGGHKNLGDELPRRFLTALGGKEKAAPKTSSGRLELARDVASPDNPLTARVQVNRIWHHLTGRGIVPTVDDFGVMGEDPSHPELLDWLARRFVENGWSNKQMIRSIVLSRTYRMSCVAHPEVSENTIAEVDADNALLHKFRVRRLTSESIRDGILAISGRLDPKLDGPSVAVHLTSFMEGRGRPPCGPLDGAGRRSVFTAVRRNFLPPFHLAFDYPTPFSTMGRRSRSNVPAQSLVLMNDPFVAEQAKIWAKKLEAEPNPDARLAKAYRQAFSREPDAKEKEMLLSFLERQAGLYSTGAEDPRVWADLCHLLFNKKEFIFLR</sequence>
<evidence type="ECO:0000259" key="4">
    <source>
        <dbReference type="Pfam" id="PF07635"/>
    </source>
</evidence>
<feature type="chain" id="PRO_5045042760" evidence="1">
    <location>
        <begin position="23"/>
        <end position="956"/>
    </location>
</feature>
<dbReference type="EMBL" id="AP024702">
    <property type="protein sequence ID" value="BCX46928.1"/>
    <property type="molecule type" value="Genomic_DNA"/>
</dbReference>
<dbReference type="RefSeq" id="WP_338688856.1">
    <property type="nucleotide sequence ID" value="NZ_AP024702.1"/>
</dbReference>
<dbReference type="SUPFAM" id="SSF46626">
    <property type="entry name" value="Cytochrome c"/>
    <property type="match status" value="1"/>
</dbReference>
<evidence type="ECO:0000256" key="1">
    <source>
        <dbReference type="SAM" id="SignalP"/>
    </source>
</evidence>
<dbReference type="InterPro" id="IPR036909">
    <property type="entry name" value="Cyt_c-like_dom_sf"/>
</dbReference>
<evidence type="ECO:0000313" key="5">
    <source>
        <dbReference type="EMBL" id="BCX46928.1"/>
    </source>
</evidence>
<dbReference type="Pfam" id="PF07583">
    <property type="entry name" value="PSCyt2"/>
    <property type="match status" value="1"/>
</dbReference>
<dbReference type="InterPro" id="IPR011444">
    <property type="entry name" value="DUF1549"/>
</dbReference>
<gene>
    <name evidence="5" type="ORF">HAHE_08360</name>
</gene>
<organism evidence="5 6">
    <name type="scientific">Haloferula helveola</name>
    <dbReference type="NCBI Taxonomy" id="490095"/>
    <lineage>
        <taxon>Bacteria</taxon>
        <taxon>Pseudomonadati</taxon>
        <taxon>Verrucomicrobiota</taxon>
        <taxon>Verrucomicrobiia</taxon>
        <taxon>Verrucomicrobiales</taxon>
        <taxon>Verrucomicrobiaceae</taxon>
        <taxon>Haloferula</taxon>
    </lineage>
</organism>
<dbReference type="Pfam" id="PF07635">
    <property type="entry name" value="PSCyt1"/>
    <property type="match status" value="1"/>
</dbReference>
<evidence type="ECO:0000259" key="2">
    <source>
        <dbReference type="Pfam" id="PF07583"/>
    </source>
</evidence>
<evidence type="ECO:0000259" key="3">
    <source>
        <dbReference type="Pfam" id="PF07587"/>
    </source>
</evidence>
<feature type="signal peptide" evidence="1">
    <location>
        <begin position="1"/>
        <end position="22"/>
    </location>
</feature>
<feature type="domain" description="DUF1553" evidence="3">
    <location>
        <begin position="666"/>
        <end position="922"/>
    </location>
</feature>
<evidence type="ECO:0000313" key="6">
    <source>
        <dbReference type="Proteomes" id="UP001374893"/>
    </source>
</evidence>